<evidence type="ECO:0000313" key="1">
    <source>
        <dbReference type="EMBL" id="TKR77608.1"/>
    </source>
</evidence>
<accession>A0A4U5N585</accession>
<dbReference type="EMBL" id="AZBU02000005">
    <property type="protein sequence ID" value="TKR77608.1"/>
    <property type="molecule type" value="Genomic_DNA"/>
</dbReference>
<keyword evidence="2" id="KW-1185">Reference proteome</keyword>
<protein>
    <submittedName>
        <fullName evidence="1">Uncharacterized protein</fullName>
    </submittedName>
</protein>
<comment type="caution">
    <text evidence="1">The sequence shown here is derived from an EMBL/GenBank/DDBJ whole genome shotgun (WGS) entry which is preliminary data.</text>
</comment>
<gene>
    <name evidence="1" type="ORF">L596_018543</name>
</gene>
<organism evidence="1 2">
    <name type="scientific">Steinernema carpocapsae</name>
    <name type="common">Entomopathogenic nematode</name>
    <dbReference type="NCBI Taxonomy" id="34508"/>
    <lineage>
        <taxon>Eukaryota</taxon>
        <taxon>Metazoa</taxon>
        <taxon>Ecdysozoa</taxon>
        <taxon>Nematoda</taxon>
        <taxon>Chromadorea</taxon>
        <taxon>Rhabditida</taxon>
        <taxon>Tylenchina</taxon>
        <taxon>Panagrolaimomorpha</taxon>
        <taxon>Strongyloidoidea</taxon>
        <taxon>Steinernematidae</taxon>
        <taxon>Steinernema</taxon>
    </lineage>
</organism>
<reference evidence="1 2" key="1">
    <citation type="journal article" date="2015" name="Genome Biol.">
        <title>Comparative genomics of Steinernema reveals deeply conserved gene regulatory networks.</title>
        <authorList>
            <person name="Dillman A.R."/>
            <person name="Macchietto M."/>
            <person name="Porter C.F."/>
            <person name="Rogers A."/>
            <person name="Williams B."/>
            <person name="Antoshechkin I."/>
            <person name="Lee M.M."/>
            <person name="Goodwin Z."/>
            <person name="Lu X."/>
            <person name="Lewis E.E."/>
            <person name="Goodrich-Blair H."/>
            <person name="Stock S.P."/>
            <person name="Adams B.J."/>
            <person name="Sternberg P.W."/>
            <person name="Mortazavi A."/>
        </authorList>
    </citation>
    <scope>NUCLEOTIDE SEQUENCE [LARGE SCALE GENOMIC DNA]</scope>
    <source>
        <strain evidence="1 2">ALL</strain>
    </source>
</reference>
<name>A0A4U5N585_STECR</name>
<sequence>MRREFKPAGAAGRARGSLCSRQIERFMRADGRLQKAFLAQPIEAGLLLLKMSKVDLSRFYLNKTFALVTKVPIISQLLIDQIERRQRATAHRWFAYPDRP</sequence>
<dbReference type="AlphaFoldDB" id="A0A4U5N585"/>
<reference evidence="1 2" key="2">
    <citation type="journal article" date="2019" name="G3 (Bethesda)">
        <title>Hybrid Assembly of the Genome of the Entomopathogenic Nematode Steinernema carpocapsae Identifies the X-Chromosome.</title>
        <authorList>
            <person name="Serra L."/>
            <person name="Macchietto M."/>
            <person name="Macias-Munoz A."/>
            <person name="McGill C.J."/>
            <person name="Rodriguez I.M."/>
            <person name="Rodriguez B."/>
            <person name="Murad R."/>
            <person name="Mortazavi A."/>
        </authorList>
    </citation>
    <scope>NUCLEOTIDE SEQUENCE [LARGE SCALE GENOMIC DNA]</scope>
    <source>
        <strain evidence="1 2">ALL</strain>
    </source>
</reference>
<dbReference type="Proteomes" id="UP000298663">
    <property type="component" value="Unassembled WGS sequence"/>
</dbReference>
<proteinExistence type="predicted"/>
<evidence type="ECO:0000313" key="2">
    <source>
        <dbReference type="Proteomes" id="UP000298663"/>
    </source>
</evidence>